<dbReference type="FunFam" id="3.30.160.60:FF:000688">
    <property type="entry name" value="zinc finger protein 197 isoform X1"/>
    <property type="match status" value="1"/>
</dbReference>
<dbReference type="Gene3D" id="3.30.160.60">
    <property type="entry name" value="Classic Zinc Finger"/>
    <property type="match status" value="7"/>
</dbReference>
<name>A0A1S3D3L9_DIACI</name>
<dbReference type="RefSeq" id="XP_017300200.1">
    <property type="nucleotide sequence ID" value="XM_017444711.2"/>
</dbReference>
<dbReference type="GeneID" id="103510752"/>
<evidence type="ECO:0000256" key="9">
    <source>
        <dbReference type="PROSITE-ProRule" id="PRU00042"/>
    </source>
</evidence>
<dbReference type="FunFam" id="3.30.160.60:FF:000624">
    <property type="entry name" value="zinc finger protein 697"/>
    <property type="match status" value="1"/>
</dbReference>
<keyword evidence="3" id="KW-0677">Repeat</keyword>
<dbReference type="GO" id="GO:0048598">
    <property type="term" value="P:embryonic morphogenesis"/>
    <property type="evidence" value="ECO:0007669"/>
    <property type="project" value="UniProtKB-ARBA"/>
</dbReference>
<gene>
    <name evidence="12" type="primary">LOC103510752</name>
</gene>
<evidence type="ECO:0000313" key="12">
    <source>
        <dbReference type="RefSeq" id="XP_017300200.1"/>
    </source>
</evidence>
<evidence type="ECO:0000313" key="11">
    <source>
        <dbReference type="Proteomes" id="UP000079169"/>
    </source>
</evidence>
<dbReference type="GO" id="GO:0008270">
    <property type="term" value="F:zinc ion binding"/>
    <property type="evidence" value="ECO:0007669"/>
    <property type="project" value="UniProtKB-KW"/>
</dbReference>
<keyword evidence="5" id="KW-0862">Zinc</keyword>
<dbReference type="FunFam" id="3.30.160.60:FF:000100">
    <property type="entry name" value="Zinc finger 45-like"/>
    <property type="match status" value="1"/>
</dbReference>
<dbReference type="PROSITE" id="PS50157">
    <property type="entry name" value="ZINC_FINGER_C2H2_2"/>
    <property type="match status" value="7"/>
</dbReference>
<evidence type="ECO:0000256" key="2">
    <source>
        <dbReference type="ARBA" id="ARBA00022723"/>
    </source>
</evidence>
<feature type="domain" description="C2H2-type" evidence="10">
    <location>
        <begin position="176"/>
        <end position="203"/>
    </location>
</feature>
<dbReference type="GO" id="GO:0005634">
    <property type="term" value="C:nucleus"/>
    <property type="evidence" value="ECO:0007669"/>
    <property type="project" value="UniProtKB-SubCell"/>
</dbReference>
<dbReference type="AlphaFoldDB" id="A0A1S3D3L9"/>
<proteinExistence type="predicted"/>
<feature type="domain" description="C2H2-type" evidence="10">
    <location>
        <begin position="305"/>
        <end position="328"/>
    </location>
</feature>
<keyword evidence="2" id="KW-0479">Metal-binding</keyword>
<feature type="domain" description="C2H2-type" evidence="10">
    <location>
        <begin position="93"/>
        <end position="121"/>
    </location>
</feature>
<dbReference type="FunFam" id="3.30.160.60:FF:000060">
    <property type="entry name" value="zinc finger protein 436"/>
    <property type="match status" value="1"/>
</dbReference>
<reference evidence="12" key="1">
    <citation type="submission" date="2025-08" db="UniProtKB">
        <authorList>
            <consortium name="RefSeq"/>
        </authorList>
    </citation>
    <scope>IDENTIFICATION</scope>
</reference>
<dbReference type="PaxDb" id="121845-A0A1S3D3L9"/>
<sequence>MVTPINSRLKQKAMEMCETYFAKDMEQMPALDLYSDPEYEVEYMSSEEMDMDKYLIEKKPSIEKQNQQKCAKANPKGQKSRPYLGLSKKKTSFYCPICSIYFGQLKTLNRHTETNHVKKKKYICAKCSRIFVKKSTLREHIKTTHGHLKCNECQKFFAHRSSLVTHQRIHRGERPYQCAQCAKSFIQQGHLNDHYRVHDGLHPYSCDICIPMKTFTRKNAMVKHQRIYHPSGDNQSKPKPPDTYKKHVCEFVNCGKRFPSNHELLRHINIHVGHKEFQCYQCEKKFTQKGHLRDHWRIHQGVKEYRCSICTRAFTLNSNLKRHIKMKHGILDETFYQTENQLIDQVFYQKDFF</sequence>
<dbReference type="PANTHER" id="PTHR24394:SF29">
    <property type="entry name" value="MYONEURIN"/>
    <property type="match status" value="1"/>
</dbReference>
<comment type="subcellular location">
    <subcellularLocation>
        <location evidence="1">Nucleus</location>
    </subcellularLocation>
</comment>
<dbReference type="STRING" id="121845.A0A1S3D3L9"/>
<evidence type="ECO:0000256" key="8">
    <source>
        <dbReference type="ARBA" id="ARBA00023242"/>
    </source>
</evidence>
<dbReference type="Pfam" id="PF00096">
    <property type="entry name" value="zf-C2H2"/>
    <property type="match status" value="7"/>
</dbReference>
<keyword evidence="11" id="KW-1185">Reference proteome</keyword>
<feature type="domain" description="C2H2-type" evidence="10">
    <location>
        <begin position="122"/>
        <end position="150"/>
    </location>
</feature>
<dbReference type="PROSITE" id="PS00028">
    <property type="entry name" value="ZINC_FINGER_C2H2_1"/>
    <property type="match status" value="6"/>
</dbReference>
<evidence type="ECO:0000256" key="7">
    <source>
        <dbReference type="ARBA" id="ARBA00023163"/>
    </source>
</evidence>
<dbReference type="SMART" id="SM00355">
    <property type="entry name" value="ZnF_C2H2"/>
    <property type="match status" value="8"/>
</dbReference>
<keyword evidence="8" id="KW-0539">Nucleus</keyword>
<evidence type="ECO:0000256" key="4">
    <source>
        <dbReference type="ARBA" id="ARBA00022771"/>
    </source>
</evidence>
<keyword evidence="6" id="KW-0805">Transcription regulation</keyword>
<evidence type="ECO:0000256" key="5">
    <source>
        <dbReference type="ARBA" id="ARBA00022833"/>
    </source>
</evidence>
<accession>A0A1S3D3L9</accession>
<feature type="domain" description="C2H2-type" evidence="10">
    <location>
        <begin position="148"/>
        <end position="175"/>
    </location>
</feature>
<dbReference type="InterPro" id="IPR013087">
    <property type="entry name" value="Znf_C2H2_type"/>
</dbReference>
<dbReference type="OMA" id="TIAHEGT"/>
<feature type="domain" description="C2H2-type" evidence="10">
    <location>
        <begin position="277"/>
        <end position="304"/>
    </location>
</feature>
<evidence type="ECO:0000256" key="1">
    <source>
        <dbReference type="ARBA" id="ARBA00004123"/>
    </source>
</evidence>
<evidence type="ECO:0000259" key="10">
    <source>
        <dbReference type="PROSITE" id="PS50157"/>
    </source>
</evidence>
<dbReference type="GO" id="GO:0000981">
    <property type="term" value="F:DNA-binding transcription factor activity, RNA polymerase II-specific"/>
    <property type="evidence" value="ECO:0007669"/>
    <property type="project" value="TreeGrafter"/>
</dbReference>
<dbReference type="SUPFAM" id="SSF57667">
    <property type="entry name" value="beta-beta-alpha zinc fingers"/>
    <property type="match status" value="4"/>
</dbReference>
<dbReference type="PANTHER" id="PTHR24394">
    <property type="entry name" value="ZINC FINGER PROTEIN"/>
    <property type="match status" value="1"/>
</dbReference>
<dbReference type="KEGG" id="dci:103510752"/>
<dbReference type="InterPro" id="IPR036236">
    <property type="entry name" value="Znf_C2H2_sf"/>
</dbReference>
<dbReference type="GO" id="GO:0030674">
    <property type="term" value="F:protein-macromolecule adaptor activity"/>
    <property type="evidence" value="ECO:0007669"/>
    <property type="project" value="UniProtKB-ARBA"/>
</dbReference>
<protein>
    <submittedName>
        <fullName evidence="12">Zinc finger protein 501-like</fullName>
    </submittedName>
</protein>
<keyword evidence="4 9" id="KW-0863">Zinc-finger</keyword>
<keyword evidence="7" id="KW-0804">Transcription</keyword>
<feature type="domain" description="C2H2-type" evidence="10">
    <location>
        <begin position="247"/>
        <end position="276"/>
    </location>
</feature>
<organism evidence="11 12">
    <name type="scientific">Diaphorina citri</name>
    <name type="common">Asian citrus psyllid</name>
    <dbReference type="NCBI Taxonomy" id="121845"/>
    <lineage>
        <taxon>Eukaryota</taxon>
        <taxon>Metazoa</taxon>
        <taxon>Ecdysozoa</taxon>
        <taxon>Arthropoda</taxon>
        <taxon>Hexapoda</taxon>
        <taxon>Insecta</taxon>
        <taxon>Pterygota</taxon>
        <taxon>Neoptera</taxon>
        <taxon>Paraneoptera</taxon>
        <taxon>Hemiptera</taxon>
        <taxon>Sternorrhyncha</taxon>
        <taxon>Psylloidea</taxon>
        <taxon>Psyllidae</taxon>
        <taxon>Diaphorininae</taxon>
        <taxon>Diaphorina</taxon>
    </lineage>
</organism>
<evidence type="ECO:0000256" key="6">
    <source>
        <dbReference type="ARBA" id="ARBA00023015"/>
    </source>
</evidence>
<dbReference type="Proteomes" id="UP000079169">
    <property type="component" value="Unplaced"/>
</dbReference>
<evidence type="ECO:0000256" key="3">
    <source>
        <dbReference type="ARBA" id="ARBA00022737"/>
    </source>
</evidence>